<feature type="disulfide bond" description="Redox-active" evidence="6">
    <location>
        <begin position="236"/>
        <end position="238"/>
    </location>
</feature>
<dbReference type="Gene3D" id="3.55.30.10">
    <property type="entry name" value="Hsp33 domain"/>
    <property type="match status" value="1"/>
</dbReference>
<evidence type="ECO:0000313" key="7">
    <source>
        <dbReference type="EMBL" id="TRX99333.1"/>
    </source>
</evidence>
<dbReference type="RefSeq" id="WP_143215718.1">
    <property type="nucleotide sequence ID" value="NZ_JACAOE010000002.1"/>
</dbReference>
<dbReference type="PANTHER" id="PTHR30111">
    <property type="entry name" value="33 KDA CHAPERONIN"/>
    <property type="match status" value="1"/>
</dbReference>
<evidence type="ECO:0000256" key="5">
    <source>
        <dbReference type="ARBA" id="ARBA00023284"/>
    </source>
</evidence>
<proteinExistence type="inferred from homology"/>
<keyword evidence="1 6" id="KW-0963">Cytoplasm</keyword>
<protein>
    <recommendedName>
        <fullName evidence="6">33 kDa chaperonin</fullName>
    </recommendedName>
    <alternativeName>
        <fullName evidence="6">Heat shock protein 33 homolog</fullName>
        <shortName evidence="6">HSP33</shortName>
    </alternativeName>
</protein>
<evidence type="ECO:0000256" key="1">
    <source>
        <dbReference type="ARBA" id="ARBA00022490"/>
    </source>
</evidence>
<dbReference type="Pfam" id="PF01430">
    <property type="entry name" value="HSP33"/>
    <property type="match status" value="1"/>
</dbReference>
<dbReference type="GO" id="GO:0044183">
    <property type="term" value="F:protein folding chaperone"/>
    <property type="evidence" value="ECO:0007669"/>
    <property type="project" value="TreeGrafter"/>
</dbReference>
<dbReference type="Proteomes" id="UP000315938">
    <property type="component" value="Unassembled WGS sequence"/>
</dbReference>
<gene>
    <name evidence="6" type="primary">hslO</name>
    <name evidence="7" type="ORF">FNV44_06440</name>
</gene>
<comment type="function">
    <text evidence="6">Redox regulated molecular chaperone. Protects both thermally unfolding and oxidatively damaged proteins from irreversible aggregation. Plays an important role in the bacterial defense system toward oxidative stress.</text>
</comment>
<comment type="similarity">
    <text evidence="6">Belongs to the HSP33 family.</text>
</comment>
<dbReference type="HAMAP" id="MF_00117">
    <property type="entry name" value="HslO"/>
    <property type="match status" value="1"/>
</dbReference>
<dbReference type="GO" id="GO:0005737">
    <property type="term" value="C:cytoplasm"/>
    <property type="evidence" value="ECO:0007669"/>
    <property type="project" value="UniProtKB-SubCell"/>
</dbReference>
<comment type="subcellular location">
    <subcellularLocation>
        <location evidence="6">Cytoplasm</location>
    </subcellularLocation>
</comment>
<evidence type="ECO:0000313" key="8">
    <source>
        <dbReference type="Proteomes" id="UP000315938"/>
    </source>
</evidence>
<keyword evidence="4 6" id="KW-0143">Chaperone</keyword>
<comment type="PTM">
    <text evidence="6">Under oxidizing conditions two disulfide bonds are formed involving the reactive cysteines. Under reducing conditions zinc is bound to the reactive cysteines and the protein is inactive.</text>
</comment>
<dbReference type="SUPFAM" id="SSF118352">
    <property type="entry name" value="HSP33 redox switch-like"/>
    <property type="match status" value="1"/>
</dbReference>
<organism evidence="7 8">
    <name type="scientific">Acholeplasma laidlawii</name>
    <dbReference type="NCBI Taxonomy" id="2148"/>
    <lineage>
        <taxon>Bacteria</taxon>
        <taxon>Bacillati</taxon>
        <taxon>Mycoplasmatota</taxon>
        <taxon>Mollicutes</taxon>
        <taxon>Acholeplasmatales</taxon>
        <taxon>Acholeplasmataceae</taxon>
        <taxon>Acholeplasma</taxon>
    </lineage>
</organism>
<dbReference type="NCBIfam" id="NF001033">
    <property type="entry name" value="PRK00114.1"/>
    <property type="match status" value="1"/>
</dbReference>
<keyword evidence="5 6" id="KW-0676">Redox-active center</keyword>
<dbReference type="CDD" id="cd00498">
    <property type="entry name" value="Hsp33"/>
    <property type="match status" value="1"/>
</dbReference>
<comment type="caution">
    <text evidence="7">The sequence shown here is derived from an EMBL/GenBank/DDBJ whole genome shotgun (WGS) entry which is preliminary data.</text>
</comment>
<feature type="disulfide bond" description="Redox-active" evidence="6">
    <location>
        <begin position="269"/>
        <end position="272"/>
    </location>
</feature>
<dbReference type="InterPro" id="IPR000397">
    <property type="entry name" value="Heat_shock_Hsp33"/>
</dbReference>
<dbReference type="Gene3D" id="3.90.1280.10">
    <property type="entry name" value="HSP33 redox switch-like"/>
    <property type="match status" value="1"/>
</dbReference>
<dbReference type="PANTHER" id="PTHR30111:SF1">
    <property type="entry name" value="33 KDA CHAPERONIN"/>
    <property type="match status" value="1"/>
</dbReference>
<keyword evidence="2 6" id="KW-0862">Zinc</keyword>
<dbReference type="SUPFAM" id="SSF64397">
    <property type="entry name" value="Hsp33 domain"/>
    <property type="match status" value="1"/>
</dbReference>
<accession>A0A553IGK2</accession>
<dbReference type="GO" id="GO:0042026">
    <property type="term" value="P:protein refolding"/>
    <property type="evidence" value="ECO:0007669"/>
    <property type="project" value="TreeGrafter"/>
</dbReference>
<evidence type="ECO:0000256" key="6">
    <source>
        <dbReference type="HAMAP-Rule" id="MF_00117"/>
    </source>
</evidence>
<evidence type="ECO:0000256" key="3">
    <source>
        <dbReference type="ARBA" id="ARBA00023157"/>
    </source>
</evidence>
<dbReference type="EMBL" id="VKID01000002">
    <property type="protein sequence ID" value="TRX99333.1"/>
    <property type="molecule type" value="Genomic_DNA"/>
</dbReference>
<evidence type="ECO:0000256" key="4">
    <source>
        <dbReference type="ARBA" id="ARBA00023186"/>
    </source>
</evidence>
<reference evidence="7 8" key="1">
    <citation type="submission" date="2019-07" db="EMBL/GenBank/DDBJ databases">
        <title>Genome sequence of Acholeplasma laidlawii strain with increased resistance to erythromycin.</title>
        <authorList>
            <person name="Medvedeva E.S."/>
            <person name="Baranova N.B."/>
            <person name="Siniagina M.N."/>
            <person name="Mouzykantov A."/>
            <person name="Chernova O.A."/>
            <person name="Chernov V.M."/>
        </authorList>
    </citation>
    <scope>NUCLEOTIDE SEQUENCE [LARGE SCALE GENOMIC DNA]</scope>
    <source>
        <strain evidence="7 8">PG8REry</strain>
    </source>
</reference>
<evidence type="ECO:0000256" key="2">
    <source>
        <dbReference type="ARBA" id="ARBA00022833"/>
    </source>
</evidence>
<dbReference type="InterPro" id="IPR016154">
    <property type="entry name" value="Heat_shock_Hsp33_C"/>
</dbReference>
<dbReference type="GO" id="GO:0051082">
    <property type="term" value="F:unfolded protein binding"/>
    <property type="evidence" value="ECO:0007669"/>
    <property type="project" value="UniProtKB-UniRule"/>
</dbReference>
<sequence>MKDYTLIALAYNQEIRIYTSVSTNLVEKSRKLHKTLPTASAAMGRFLTASAMMSLMYKDGERLTLKIDGDGPIGQMTVEAKNGVVRSTILNPNVYLVYGEGPKMGKLNVGAAVGAGTLSVTKDWKENYFTSSSPLQTGEIGDDFTYYYATSEQTPSAVGLGVLVSRGKKVIQAGGFIIQVLTHASEKTLNQLESIISKINSVTDLLKSNHTPEDMINILSDNTGEILEKHELKYHCGCSRKKYFDALSRLNKQALEDILHEDGQAEVVCQYCNKKYIYTSEDLTKMIASK</sequence>
<dbReference type="PIRSF" id="PIRSF005261">
    <property type="entry name" value="Heat_shock_Hsp33"/>
    <property type="match status" value="1"/>
</dbReference>
<dbReference type="AlphaFoldDB" id="A0A553IGK2"/>
<name>A0A553IGK2_ACHLA</name>
<keyword evidence="3 6" id="KW-1015">Disulfide bond</keyword>
<dbReference type="InterPro" id="IPR016153">
    <property type="entry name" value="Heat_shock_Hsp33_N"/>
</dbReference>